<dbReference type="Ensembl" id="ENSMPUT00000011023.1">
    <property type="protein sequence ID" value="ENSMPUP00000010843.1"/>
    <property type="gene ID" value="ENSMPUG00000010930.1"/>
</dbReference>
<accession>M3YHN6</accession>
<name>M3YHN6_MUSPF</name>
<evidence type="ECO:0000313" key="1">
    <source>
        <dbReference type="Ensembl" id="ENSMPUP00000010843.1"/>
    </source>
</evidence>
<proteinExistence type="predicted"/>
<organism evidence="1">
    <name type="scientific">Mustela putorius furo</name>
    <name type="common">European domestic ferret</name>
    <name type="synonym">Mustela furo</name>
    <dbReference type="NCBI Taxonomy" id="9669"/>
    <lineage>
        <taxon>Eukaryota</taxon>
        <taxon>Metazoa</taxon>
        <taxon>Chordata</taxon>
        <taxon>Craniata</taxon>
        <taxon>Vertebrata</taxon>
        <taxon>Euteleostomi</taxon>
        <taxon>Mammalia</taxon>
        <taxon>Eutheria</taxon>
        <taxon>Laurasiatheria</taxon>
        <taxon>Carnivora</taxon>
        <taxon>Caniformia</taxon>
        <taxon>Musteloidea</taxon>
        <taxon>Mustelidae</taxon>
        <taxon>Mustelinae</taxon>
        <taxon>Mustela</taxon>
    </lineage>
</organism>
<protein>
    <submittedName>
        <fullName evidence="1">Uncharacterized protein</fullName>
    </submittedName>
</protein>
<dbReference type="InParanoid" id="M3YHN6"/>
<dbReference type="HOGENOM" id="CLU_2746702_0_0_1"/>
<dbReference type="AlphaFoldDB" id="M3YHN6"/>
<reference evidence="1" key="1">
    <citation type="submission" date="2024-06" db="UniProtKB">
        <authorList>
            <consortium name="Ensembl"/>
        </authorList>
    </citation>
    <scope>IDENTIFICATION</scope>
</reference>
<dbReference type="EMBL" id="AEYP01050946">
    <property type="status" value="NOT_ANNOTATED_CDS"/>
    <property type="molecule type" value="Genomic_DNA"/>
</dbReference>
<sequence length="71" mass="7809">PALVWAGDPAGFPQGDGNDLVVPEPALRMPPNHLMGPWEVDRLWGGLGRDRPFSFFLSCAWTVFSPLPHLV</sequence>